<dbReference type="GO" id="GO:0032259">
    <property type="term" value="P:methylation"/>
    <property type="evidence" value="ECO:0007669"/>
    <property type="project" value="UniProtKB-KW"/>
</dbReference>
<dbReference type="Gene3D" id="3.40.50.150">
    <property type="entry name" value="Vaccinia Virus protein VP39"/>
    <property type="match status" value="2"/>
</dbReference>
<dbReference type="RefSeq" id="WP_172275734.1">
    <property type="nucleotide sequence ID" value="NZ_CASGMU010000006.1"/>
</dbReference>
<proteinExistence type="predicted"/>
<dbReference type="Proteomes" id="UP000714420">
    <property type="component" value="Unassembled WGS sequence"/>
</dbReference>
<comment type="caution">
    <text evidence="2">The sequence shown here is derived from an EMBL/GenBank/DDBJ whole genome shotgun (WGS) entry which is preliminary data.</text>
</comment>
<name>A0ABX2APC5_9BACT</name>
<keyword evidence="2" id="KW-0808">Transferase</keyword>
<feature type="domain" description="Ribosomal RNA large subunit methyltransferase K/L-like methyltransferase" evidence="1">
    <location>
        <begin position="76"/>
        <end position="163"/>
    </location>
</feature>
<accession>A0ABX2APC5</accession>
<protein>
    <submittedName>
        <fullName evidence="2">DNA methylase</fullName>
    </submittedName>
</protein>
<dbReference type="Pfam" id="PF01170">
    <property type="entry name" value="UPF0020"/>
    <property type="match status" value="1"/>
</dbReference>
<reference evidence="2 3" key="1">
    <citation type="submission" date="2020-05" db="EMBL/GenBank/DDBJ databases">
        <title>Distinct polysaccharide utilization as determinants for interspecies competition between intestinal Prevotella spp.</title>
        <authorList>
            <person name="Galvez E.J.C."/>
            <person name="Iljazovic A."/>
            <person name="Strowig T."/>
        </authorList>
    </citation>
    <scope>NUCLEOTIDE SEQUENCE [LARGE SCALE GENOMIC DNA]</scope>
    <source>
        <strain evidence="2 3">PMUR</strain>
    </source>
</reference>
<dbReference type="GO" id="GO:0008168">
    <property type="term" value="F:methyltransferase activity"/>
    <property type="evidence" value="ECO:0007669"/>
    <property type="project" value="UniProtKB-KW"/>
</dbReference>
<dbReference type="EMBL" id="JABKKF010000007">
    <property type="protein sequence ID" value="NPD92402.1"/>
    <property type="molecule type" value="Genomic_DNA"/>
</dbReference>
<evidence type="ECO:0000259" key="1">
    <source>
        <dbReference type="Pfam" id="PF01170"/>
    </source>
</evidence>
<sequence length="477" mass="54020">MAVKEVQSILHPEYIREENDCIKAYGCKRIENASRLVFYSSYENEGTETTTTQAIRESSTRKKQNTRYYAHGIHDYKGKFNPQIVKALLNIFDIQPGQRVLDPFCGSGTSLFEIQLMGGVPYGVDINPMAVFIASTKTSVGNEVEACVNFNIDAFMTSVQDCRVDISGKTERMVYLRSWFREDYLRCLEAIRITAGNEKNESLRKLILLCASNIIREYSEQEPSDLRIRRRKSAYPEESLFHRFSAEFTAIQVKIAKMLEDNVGNVPKATIYNDSVVNIGGYKEYKNYFDFAVTSPPYATALPYIDTQRLSLVWLGLARPSEIIMLESSLIGSRELKRKSVAAELLTDLKTNANKISSASHYICMDLQNKLVPSDGFRKQNVPILLYRYISEMRAMFSSVYTVLKTGAYYCLVVGHNKTTIGGVTTYIDTPTLLCNEAAEQGFVVSEVLPLETYQRYGIHAQNAITNESLIVLQKQE</sequence>
<evidence type="ECO:0000313" key="3">
    <source>
        <dbReference type="Proteomes" id="UP000714420"/>
    </source>
</evidence>
<dbReference type="CDD" id="cd02440">
    <property type="entry name" value="AdoMet_MTases"/>
    <property type="match status" value="1"/>
</dbReference>
<dbReference type="InterPro" id="IPR000241">
    <property type="entry name" value="RlmKL-like_Mtase"/>
</dbReference>
<dbReference type="InterPro" id="IPR029063">
    <property type="entry name" value="SAM-dependent_MTases_sf"/>
</dbReference>
<keyword evidence="3" id="KW-1185">Reference proteome</keyword>
<keyword evidence="2" id="KW-0489">Methyltransferase</keyword>
<evidence type="ECO:0000313" key="2">
    <source>
        <dbReference type="EMBL" id="NPD92402.1"/>
    </source>
</evidence>
<dbReference type="SUPFAM" id="SSF53335">
    <property type="entry name" value="S-adenosyl-L-methionine-dependent methyltransferases"/>
    <property type="match status" value="1"/>
</dbReference>
<organism evidence="2 3">
    <name type="scientific">Xylanibacter muris</name>
    <dbReference type="NCBI Taxonomy" id="2736290"/>
    <lineage>
        <taxon>Bacteria</taxon>
        <taxon>Pseudomonadati</taxon>
        <taxon>Bacteroidota</taxon>
        <taxon>Bacteroidia</taxon>
        <taxon>Bacteroidales</taxon>
        <taxon>Prevotellaceae</taxon>
        <taxon>Xylanibacter</taxon>
    </lineage>
</organism>
<gene>
    <name evidence="2" type="ORF">HPS56_08610</name>
</gene>